<organism evidence="2">
    <name type="scientific">Siphoviridae sp. ctGpg14</name>
    <dbReference type="NCBI Taxonomy" id="2827824"/>
    <lineage>
        <taxon>Viruses</taxon>
        <taxon>Duplodnaviria</taxon>
        <taxon>Heunggongvirae</taxon>
        <taxon>Uroviricota</taxon>
        <taxon>Caudoviricetes</taxon>
    </lineage>
</organism>
<name>A0A8S5T5R0_9CAUD</name>
<feature type="region of interest" description="Disordered" evidence="1">
    <location>
        <begin position="1"/>
        <end position="34"/>
    </location>
</feature>
<dbReference type="EMBL" id="BK032756">
    <property type="protein sequence ID" value="DAF58577.1"/>
    <property type="molecule type" value="Genomic_DNA"/>
</dbReference>
<accession>A0A8S5T5R0</accession>
<sequence length="34" mass="4140">MFHHLQRMMNHNKSYNTTKMVTSSIQMINHQPRP</sequence>
<evidence type="ECO:0000313" key="2">
    <source>
        <dbReference type="EMBL" id="DAF58577.1"/>
    </source>
</evidence>
<proteinExistence type="predicted"/>
<evidence type="ECO:0000256" key="1">
    <source>
        <dbReference type="SAM" id="MobiDB-lite"/>
    </source>
</evidence>
<reference evidence="2" key="1">
    <citation type="journal article" date="2021" name="Proc. Natl. Acad. Sci. U.S.A.">
        <title>A Catalog of Tens of Thousands of Viruses from Human Metagenomes Reveals Hidden Associations with Chronic Diseases.</title>
        <authorList>
            <person name="Tisza M.J."/>
            <person name="Buck C.B."/>
        </authorList>
    </citation>
    <scope>NUCLEOTIDE SEQUENCE</scope>
    <source>
        <strain evidence="2">CtGpg14</strain>
    </source>
</reference>
<feature type="compositionally biased region" description="Polar residues" evidence="1">
    <location>
        <begin position="9"/>
        <end position="34"/>
    </location>
</feature>
<protein>
    <submittedName>
        <fullName evidence="2">Uncharacterized protein</fullName>
    </submittedName>
</protein>